<evidence type="ECO:0008006" key="3">
    <source>
        <dbReference type="Google" id="ProtNLM"/>
    </source>
</evidence>
<dbReference type="EMBL" id="CP024608">
    <property type="protein sequence ID" value="ATQ74887.1"/>
    <property type="molecule type" value="Genomic_DNA"/>
</dbReference>
<dbReference type="RefSeq" id="WP_099874862.1">
    <property type="nucleotide sequence ID" value="NZ_CP024608.1"/>
</dbReference>
<keyword evidence="2" id="KW-1185">Reference proteome</keyword>
<accession>A0A2D2DIT4</accession>
<gene>
    <name evidence="1" type="ORF">CR152_10390</name>
</gene>
<protein>
    <recommendedName>
        <fullName evidence="3">DUF3990 domain-containing protein</fullName>
    </recommendedName>
</protein>
<dbReference type="SUPFAM" id="SSF56399">
    <property type="entry name" value="ADP-ribosylation"/>
    <property type="match status" value="1"/>
</dbReference>
<dbReference type="Proteomes" id="UP000229897">
    <property type="component" value="Chromosome"/>
</dbReference>
<dbReference type="KEGG" id="mass:CR152_10390"/>
<proteinExistence type="predicted"/>
<reference evidence="1" key="1">
    <citation type="submission" date="2017-10" db="EMBL/GenBank/DDBJ databases">
        <title>Massilia psychrophilum sp. nov., a novel purple-pigmented bacterium isolated from Tianshan glacier, Xinjiang Municipality, China.</title>
        <authorList>
            <person name="Wang H."/>
        </authorList>
    </citation>
    <scope>NUCLEOTIDE SEQUENCE [LARGE SCALE GENOMIC DNA]</scope>
    <source>
        <strain evidence="1">B2</strain>
    </source>
</reference>
<dbReference type="OrthoDB" id="9800843at2"/>
<evidence type="ECO:0000313" key="1">
    <source>
        <dbReference type="EMBL" id="ATQ74887.1"/>
    </source>
</evidence>
<dbReference type="AlphaFoldDB" id="A0A2D2DIT4"/>
<organism evidence="1 2">
    <name type="scientific">Massilia violaceinigra</name>
    <dbReference type="NCBI Taxonomy" id="2045208"/>
    <lineage>
        <taxon>Bacteria</taxon>
        <taxon>Pseudomonadati</taxon>
        <taxon>Pseudomonadota</taxon>
        <taxon>Betaproteobacteria</taxon>
        <taxon>Burkholderiales</taxon>
        <taxon>Oxalobacteraceae</taxon>
        <taxon>Telluria group</taxon>
        <taxon>Massilia</taxon>
    </lineage>
</organism>
<sequence length="221" mass="25490">MYGRPGIIYGFHGCDRRIGEAVLASHVQHLKSSTNDYDWLGHGFYFWESSPERGLEFARDAKVRRKISQGRIRYPYVVGAVIELGNCLNLLDHAGLAEMKRAHRMLKTLTEAEGQHLRSNKFKDKSGAYLVRTLDCAVLEHLHQMRKDAGLPDYDTVIGALWEGEDLYEDAGITDKNHMQICVRNHECIRGYFRVRELDGIDLMRWDNHPHRARMSSTFSK</sequence>
<name>A0A2D2DIT4_9BURK</name>
<evidence type="ECO:0000313" key="2">
    <source>
        <dbReference type="Proteomes" id="UP000229897"/>
    </source>
</evidence>